<evidence type="ECO:0000313" key="1">
    <source>
        <dbReference type="EMBL" id="JAE17108.1"/>
    </source>
</evidence>
<proteinExistence type="predicted"/>
<dbReference type="EMBL" id="GBRH01180788">
    <property type="protein sequence ID" value="JAE17108.1"/>
    <property type="molecule type" value="Transcribed_RNA"/>
</dbReference>
<dbReference type="AlphaFoldDB" id="A0A0A9G8Y7"/>
<accession>A0A0A9G8Y7</accession>
<reference evidence="1" key="1">
    <citation type="submission" date="2014-09" db="EMBL/GenBank/DDBJ databases">
        <authorList>
            <person name="Magalhaes I.L.F."/>
            <person name="Oliveira U."/>
            <person name="Santos F.R."/>
            <person name="Vidigal T.H.D.A."/>
            <person name="Brescovit A.D."/>
            <person name="Santos A.J."/>
        </authorList>
    </citation>
    <scope>NUCLEOTIDE SEQUENCE</scope>
    <source>
        <tissue evidence="1">Shoot tissue taken approximately 20 cm above the soil surface</tissue>
    </source>
</reference>
<reference evidence="1" key="2">
    <citation type="journal article" date="2015" name="Data Brief">
        <title>Shoot transcriptome of the giant reed, Arundo donax.</title>
        <authorList>
            <person name="Barrero R.A."/>
            <person name="Guerrero F.D."/>
            <person name="Moolhuijzen P."/>
            <person name="Goolsby J.A."/>
            <person name="Tidwell J."/>
            <person name="Bellgard S.E."/>
            <person name="Bellgard M.I."/>
        </authorList>
    </citation>
    <scope>NUCLEOTIDE SEQUENCE</scope>
    <source>
        <tissue evidence="1">Shoot tissue taken approximately 20 cm above the soil surface</tissue>
    </source>
</reference>
<organism evidence="1">
    <name type="scientific">Arundo donax</name>
    <name type="common">Giant reed</name>
    <name type="synonym">Donax arundinaceus</name>
    <dbReference type="NCBI Taxonomy" id="35708"/>
    <lineage>
        <taxon>Eukaryota</taxon>
        <taxon>Viridiplantae</taxon>
        <taxon>Streptophyta</taxon>
        <taxon>Embryophyta</taxon>
        <taxon>Tracheophyta</taxon>
        <taxon>Spermatophyta</taxon>
        <taxon>Magnoliopsida</taxon>
        <taxon>Liliopsida</taxon>
        <taxon>Poales</taxon>
        <taxon>Poaceae</taxon>
        <taxon>PACMAD clade</taxon>
        <taxon>Arundinoideae</taxon>
        <taxon>Arundineae</taxon>
        <taxon>Arundo</taxon>
    </lineage>
</organism>
<sequence length="47" mass="5532">MCLHVLRHPPITAACHHLRDKLIILCFFQVTVGDKIVYIREQEIRFG</sequence>
<name>A0A0A9G8Y7_ARUDO</name>
<protein>
    <submittedName>
        <fullName evidence="1">Uncharacterized protein</fullName>
    </submittedName>
</protein>